<organism evidence="1 2">
    <name type="scientific">Lactobacillus gallinarum DSM 10532 = JCM 2011</name>
    <dbReference type="NCBI Taxonomy" id="1423748"/>
    <lineage>
        <taxon>Bacteria</taxon>
        <taxon>Bacillati</taxon>
        <taxon>Bacillota</taxon>
        <taxon>Bacilli</taxon>
        <taxon>Lactobacillales</taxon>
        <taxon>Lactobacillaceae</taxon>
        <taxon>Lactobacillus</taxon>
    </lineage>
</organism>
<reference evidence="1 2" key="1">
    <citation type="journal article" date="2015" name="Genome Announc.">
        <title>Expanding the biotechnology potential of lactobacilli through comparative genomics of 213 strains and associated genera.</title>
        <authorList>
            <person name="Sun Z."/>
            <person name="Harris H.M."/>
            <person name="McCann A."/>
            <person name="Guo C."/>
            <person name="Argimon S."/>
            <person name="Zhang W."/>
            <person name="Yang X."/>
            <person name="Jeffery I.B."/>
            <person name="Cooney J.C."/>
            <person name="Kagawa T.F."/>
            <person name="Liu W."/>
            <person name="Song Y."/>
            <person name="Salvetti E."/>
            <person name="Wrobel A."/>
            <person name="Rasinkangas P."/>
            <person name="Parkhill J."/>
            <person name="Rea M.C."/>
            <person name="O'Sullivan O."/>
            <person name="Ritari J."/>
            <person name="Douillard F.P."/>
            <person name="Paul Ross R."/>
            <person name="Yang R."/>
            <person name="Briner A.E."/>
            <person name="Felis G.E."/>
            <person name="de Vos W.M."/>
            <person name="Barrangou R."/>
            <person name="Klaenhammer T.R."/>
            <person name="Caufield P.W."/>
            <person name="Cui Y."/>
            <person name="Zhang H."/>
            <person name="O'Toole P.W."/>
        </authorList>
    </citation>
    <scope>NUCLEOTIDE SEQUENCE [LARGE SCALE GENOMIC DNA]</scope>
    <source>
        <strain evidence="1 2">DSM 10532</strain>
    </source>
</reference>
<dbReference type="EMBL" id="AZEL01000053">
    <property type="protein sequence ID" value="KRL20914.1"/>
    <property type="molecule type" value="Genomic_DNA"/>
</dbReference>
<proteinExistence type="predicted"/>
<accession>A0A0R1NTE7</accession>
<dbReference type="Proteomes" id="UP000051311">
    <property type="component" value="Unassembled WGS sequence"/>
</dbReference>
<sequence>MLEMFQTALTKNAKKKKHHMMLFLWVGCSFRTIGLAGFEPAHDGTKNHCLTTWL</sequence>
<protein>
    <submittedName>
        <fullName evidence="1">Uncharacterized protein</fullName>
    </submittedName>
</protein>
<gene>
    <name evidence="1" type="ORF">FC37_GL001764</name>
</gene>
<comment type="caution">
    <text evidence="1">The sequence shown here is derived from an EMBL/GenBank/DDBJ whole genome shotgun (WGS) entry which is preliminary data.</text>
</comment>
<evidence type="ECO:0000313" key="2">
    <source>
        <dbReference type="Proteomes" id="UP000051311"/>
    </source>
</evidence>
<dbReference type="AlphaFoldDB" id="A0A0R1NTE7"/>
<evidence type="ECO:0000313" key="1">
    <source>
        <dbReference type="EMBL" id="KRL20914.1"/>
    </source>
</evidence>
<name>A0A0R1NTE7_9LACO</name>